<sequence>MALWMESGSEPASEQEKADLDAIDALRESAAIELKEQGNEFVKNGKLQEALDCYTRAIDQKTSSSVDTSIFYGNRAQVHLLLGNHKRALLDAEEAIKRNPANVKGYYRGGKAALSLGMLLEALKICTDGLNQDPSNQEILKLRVQAENNCIQLAECKKHFLEAHSKAKALSFALASRSIKVGRHLYEEQTRLRKPSLDYDNIFHWPVLFLYGEAMASDFIEDFAEFDTFAMHLDMMFGTSAPPLAWDERHEYSRDNIELYYQANAVPALSRRKVEQILVGDSTGYGMLISEEEDVDADAADDDVHLEGVFASGKPTWVKIKETQTLHGALKLSDFVVPGIPVFYVLAKGSHFRDSFISGKWCPP</sequence>
<name>A0ACC2BH25_DIPCM</name>
<evidence type="ECO:0000313" key="1">
    <source>
        <dbReference type="EMBL" id="KAJ7529012.1"/>
    </source>
</evidence>
<dbReference type="Proteomes" id="UP001162992">
    <property type="component" value="Chromosome 15"/>
</dbReference>
<reference evidence="2" key="1">
    <citation type="journal article" date="2024" name="Proc. Natl. Acad. Sci. U.S.A.">
        <title>Extraordinary preservation of gene collinearity over three hundred million years revealed in homosporous lycophytes.</title>
        <authorList>
            <person name="Li C."/>
            <person name="Wickell D."/>
            <person name="Kuo L.Y."/>
            <person name="Chen X."/>
            <person name="Nie B."/>
            <person name="Liao X."/>
            <person name="Peng D."/>
            <person name="Ji J."/>
            <person name="Jenkins J."/>
            <person name="Williams M."/>
            <person name="Shu S."/>
            <person name="Plott C."/>
            <person name="Barry K."/>
            <person name="Rajasekar S."/>
            <person name="Grimwood J."/>
            <person name="Han X."/>
            <person name="Sun S."/>
            <person name="Hou Z."/>
            <person name="He W."/>
            <person name="Dai G."/>
            <person name="Sun C."/>
            <person name="Schmutz J."/>
            <person name="Leebens-Mack J.H."/>
            <person name="Li F.W."/>
            <person name="Wang L."/>
        </authorList>
    </citation>
    <scope>NUCLEOTIDE SEQUENCE [LARGE SCALE GENOMIC DNA]</scope>
    <source>
        <strain evidence="2">cv. PW_Plant_1</strain>
    </source>
</reference>
<organism evidence="1 2">
    <name type="scientific">Diphasiastrum complanatum</name>
    <name type="common">Issler's clubmoss</name>
    <name type="synonym">Lycopodium complanatum</name>
    <dbReference type="NCBI Taxonomy" id="34168"/>
    <lineage>
        <taxon>Eukaryota</taxon>
        <taxon>Viridiplantae</taxon>
        <taxon>Streptophyta</taxon>
        <taxon>Embryophyta</taxon>
        <taxon>Tracheophyta</taxon>
        <taxon>Lycopodiopsida</taxon>
        <taxon>Lycopodiales</taxon>
        <taxon>Lycopodiaceae</taxon>
        <taxon>Lycopodioideae</taxon>
        <taxon>Diphasiastrum</taxon>
    </lineage>
</organism>
<keyword evidence="2" id="KW-1185">Reference proteome</keyword>
<proteinExistence type="predicted"/>
<protein>
    <submittedName>
        <fullName evidence="1">Uncharacterized protein</fullName>
    </submittedName>
</protein>
<evidence type="ECO:0000313" key="2">
    <source>
        <dbReference type="Proteomes" id="UP001162992"/>
    </source>
</evidence>
<accession>A0ACC2BH25</accession>
<gene>
    <name evidence="1" type="ORF">O6H91_15G030400</name>
</gene>
<dbReference type="EMBL" id="CM055106">
    <property type="protein sequence ID" value="KAJ7529012.1"/>
    <property type="molecule type" value="Genomic_DNA"/>
</dbReference>
<comment type="caution">
    <text evidence="1">The sequence shown here is derived from an EMBL/GenBank/DDBJ whole genome shotgun (WGS) entry which is preliminary data.</text>
</comment>